<reference evidence="2" key="1">
    <citation type="submission" date="2015-05" db="EMBL/GenBank/DDBJ databases">
        <authorList>
            <person name="Fogelqvist Johan"/>
        </authorList>
    </citation>
    <scope>NUCLEOTIDE SEQUENCE [LARGE SCALE GENOMIC DNA]</scope>
</reference>
<evidence type="ECO:0000313" key="2">
    <source>
        <dbReference type="Proteomes" id="UP000045706"/>
    </source>
</evidence>
<proteinExistence type="predicted"/>
<protein>
    <submittedName>
        <fullName evidence="1">Uncharacterized protein</fullName>
    </submittedName>
</protein>
<name>A0A0G4MZM4_VERLO</name>
<evidence type="ECO:0000313" key="1">
    <source>
        <dbReference type="EMBL" id="CRK39627.1"/>
    </source>
</evidence>
<dbReference type="AlphaFoldDB" id="A0A0G4MZM4"/>
<gene>
    <name evidence="1" type="ORF">BN1723_015553</name>
</gene>
<organism evidence="1 2">
    <name type="scientific">Verticillium longisporum</name>
    <name type="common">Verticillium dahliae var. longisporum</name>
    <dbReference type="NCBI Taxonomy" id="100787"/>
    <lineage>
        <taxon>Eukaryota</taxon>
        <taxon>Fungi</taxon>
        <taxon>Dikarya</taxon>
        <taxon>Ascomycota</taxon>
        <taxon>Pezizomycotina</taxon>
        <taxon>Sordariomycetes</taxon>
        <taxon>Hypocreomycetidae</taxon>
        <taxon>Glomerellales</taxon>
        <taxon>Plectosphaerellaceae</taxon>
        <taxon>Verticillium</taxon>
    </lineage>
</organism>
<dbReference type="EMBL" id="CVQI01031797">
    <property type="protein sequence ID" value="CRK39627.1"/>
    <property type="molecule type" value="Genomic_DNA"/>
</dbReference>
<dbReference type="Proteomes" id="UP000045706">
    <property type="component" value="Unassembled WGS sequence"/>
</dbReference>
<sequence length="158" mass="17863">MIYLIAVPAASHLHAWCLCPNIQRFNGHWILEMLQRTYSNDLSGGRQRTRTLHRQATVRRCMKASACISKTNNIRHAWQHRNRRGRYAPAMPARAAAGAGSRCSSFALSKADVPVWACQILPVRHGRVWTRSSWITKATGATIARVVTWHGMARYGKE</sequence>
<accession>A0A0G4MZM4</accession>